<keyword evidence="6" id="KW-0347">Helicase</keyword>
<keyword evidence="2" id="KW-0067">ATP-binding</keyword>
<dbReference type="PROSITE" id="PS51194">
    <property type="entry name" value="HELICASE_CTER"/>
    <property type="match status" value="1"/>
</dbReference>
<dbReference type="InterPro" id="IPR027417">
    <property type="entry name" value="P-loop_NTPase"/>
</dbReference>
<dbReference type="PROSITE" id="PS51192">
    <property type="entry name" value="HELICASE_ATP_BIND_1"/>
    <property type="match status" value="1"/>
</dbReference>
<dbReference type="PANTHER" id="PTHR30580">
    <property type="entry name" value="PRIMOSOMAL PROTEIN N"/>
    <property type="match status" value="1"/>
</dbReference>
<dbReference type="Pfam" id="PF00271">
    <property type="entry name" value="Helicase_C"/>
    <property type="match status" value="1"/>
</dbReference>
<dbReference type="Gene3D" id="3.40.50.300">
    <property type="entry name" value="P-loop containing nucleotide triphosphate hydrolases"/>
    <property type="match status" value="2"/>
</dbReference>
<feature type="domain" description="Helicase ATP-binding" evidence="4">
    <location>
        <begin position="108"/>
        <end position="259"/>
    </location>
</feature>
<evidence type="ECO:0000313" key="6">
    <source>
        <dbReference type="EMBL" id="PCF53682.1"/>
    </source>
</evidence>
<dbReference type="EMBL" id="MWUU01000020">
    <property type="protein sequence ID" value="PCF53682.1"/>
    <property type="molecule type" value="Genomic_DNA"/>
</dbReference>
<dbReference type="GO" id="GO:0003677">
    <property type="term" value="F:DNA binding"/>
    <property type="evidence" value="ECO:0007669"/>
    <property type="project" value="UniProtKB-KW"/>
</dbReference>
<dbReference type="SUPFAM" id="SSF52540">
    <property type="entry name" value="P-loop containing nucleoside triphosphate hydrolases"/>
    <property type="match status" value="1"/>
</dbReference>
<dbReference type="GO" id="GO:0006302">
    <property type="term" value="P:double-strand break repair"/>
    <property type="evidence" value="ECO:0007669"/>
    <property type="project" value="TreeGrafter"/>
</dbReference>
<dbReference type="GO" id="GO:0006270">
    <property type="term" value="P:DNA replication initiation"/>
    <property type="evidence" value="ECO:0007669"/>
    <property type="project" value="TreeGrafter"/>
</dbReference>
<accession>A0A2A4GUG0</accession>
<dbReference type="Pfam" id="PF04851">
    <property type="entry name" value="ResIII"/>
    <property type="match status" value="1"/>
</dbReference>
<keyword evidence="1" id="KW-0547">Nucleotide-binding</keyword>
<evidence type="ECO:0000256" key="1">
    <source>
        <dbReference type="ARBA" id="ARBA00022741"/>
    </source>
</evidence>
<evidence type="ECO:0000256" key="3">
    <source>
        <dbReference type="ARBA" id="ARBA00023125"/>
    </source>
</evidence>
<dbReference type="InterPro" id="IPR006935">
    <property type="entry name" value="Helicase/UvrB_N"/>
</dbReference>
<dbReference type="InterPro" id="IPR014001">
    <property type="entry name" value="Helicase_ATP-bd"/>
</dbReference>
<dbReference type="AlphaFoldDB" id="A0A2A4GUG0"/>
<dbReference type="SMART" id="SM00487">
    <property type="entry name" value="DEXDc"/>
    <property type="match status" value="1"/>
</dbReference>
<dbReference type="GO" id="GO:0005524">
    <property type="term" value="F:ATP binding"/>
    <property type="evidence" value="ECO:0007669"/>
    <property type="project" value="UniProtKB-KW"/>
</dbReference>
<proteinExistence type="predicted"/>
<feature type="domain" description="Helicase C-terminal" evidence="5">
    <location>
        <begin position="279"/>
        <end position="428"/>
    </location>
</feature>
<comment type="caution">
    <text evidence="6">The sequence shown here is derived from an EMBL/GenBank/DDBJ whole genome shotgun (WGS) entry which is preliminary data.</text>
</comment>
<organism evidence="6 7">
    <name type="scientific">Staphylococcus delphini</name>
    <dbReference type="NCBI Taxonomy" id="53344"/>
    <lineage>
        <taxon>Bacteria</taxon>
        <taxon>Bacillati</taxon>
        <taxon>Bacillota</taxon>
        <taxon>Bacilli</taxon>
        <taxon>Bacillales</taxon>
        <taxon>Staphylococcaceae</taxon>
        <taxon>Staphylococcus</taxon>
        <taxon>Staphylococcus intermedius group</taxon>
    </lineage>
</organism>
<reference evidence="6 7" key="1">
    <citation type="journal article" date="2017" name="PLoS ONE">
        <title>Development of a real-time PCR for detection of Staphylococcus pseudintermedius using a novel automated comparison of whole-genome sequences.</title>
        <authorList>
            <person name="Verstappen K.M."/>
            <person name="Huijbregts L."/>
            <person name="Spaninks M."/>
            <person name="Wagenaar J.A."/>
            <person name="Fluit A.C."/>
            <person name="Duim B."/>
        </authorList>
    </citation>
    <scope>NUCLEOTIDE SEQUENCE [LARGE SCALE GENOMIC DNA]</scope>
    <source>
        <strain evidence="6 7">215070706401-1</strain>
    </source>
</reference>
<dbReference type="PANTHER" id="PTHR30580:SF1">
    <property type="entry name" value="COMF OPERON PROTEIN 1"/>
    <property type="match status" value="1"/>
</dbReference>
<dbReference type="InterPro" id="IPR001650">
    <property type="entry name" value="Helicase_C-like"/>
</dbReference>
<gene>
    <name evidence="6" type="ORF">B5C08_11810</name>
</gene>
<name>A0A2A4GUG0_9STAP</name>
<dbReference type="SMART" id="SM00490">
    <property type="entry name" value="HELICc"/>
    <property type="match status" value="1"/>
</dbReference>
<dbReference type="GO" id="GO:0043138">
    <property type="term" value="F:3'-5' DNA helicase activity"/>
    <property type="evidence" value="ECO:0007669"/>
    <property type="project" value="TreeGrafter"/>
</dbReference>
<dbReference type="RefSeq" id="WP_096638184.1">
    <property type="nucleotide sequence ID" value="NZ_MWRM01000010.1"/>
</dbReference>
<dbReference type="GO" id="GO:0016787">
    <property type="term" value="F:hydrolase activity"/>
    <property type="evidence" value="ECO:0007669"/>
    <property type="project" value="InterPro"/>
</dbReference>
<keyword evidence="3" id="KW-0238">DNA-binding</keyword>
<dbReference type="GO" id="GO:0006310">
    <property type="term" value="P:DNA recombination"/>
    <property type="evidence" value="ECO:0007669"/>
    <property type="project" value="TreeGrafter"/>
</dbReference>
<evidence type="ECO:0000256" key="2">
    <source>
        <dbReference type="ARBA" id="ARBA00022840"/>
    </source>
</evidence>
<dbReference type="Proteomes" id="UP000218335">
    <property type="component" value="Unassembled WGS sequence"/>
</dbReference>
<evidence type="ECO:0000259" key="5">
    <source>
        <dbReference type="PROSITE" id="PS51194"/>
    </source>
</evidence>
<evidence type="ECO:0000313" key="7">
    <source>
        <dbReference type="Proteomes" id="UP000218335"/>
    </source>
</evidence>
<keyword evidence="6" id="KW-0378">Hydrolase</keyword>
<evidence type="ECO:0000259" key="4">
    <source>
        <dbReference type="PROSITE" id="PS51192"/>
    </source>
</evidence>
<protein>
    <submittedName>
        <fullName evidence="6">DNA/RNA helicase</fullName>
    </submittedName>
</protein>
<sequence length="428" mass="49796">MYFNGQLVTDATLYDDNQIIKVDKGVTRTSTGWRCTRCATEERHHFYQYESNVLNETITYCRHCIQMGRMDSLTAVFTLRSVTCRSEAAYQLPFQLSAQQQYASDQIVQAVLRYESLLLHAVTGAGKTEMMFEAIAQARRQGYNVAVVSPRLDVVIEVSTRIKQTFLNEAIDILHQASQQQHEAHFVISTVHQLYRFKRHFHVIFIDEVDAFPLAMDPSLMQTIENAARTEKALIYMTATPPPHLKTQFDDAHTITLPARFHQHPLVIPTFKYFKLRVNKVQFYLFTRMKAQQEEQRTTLIFFSDIREMKRFFETYAPLVERLGLVYSEDPERLHKVEDLRNGLYDIMLTTTILERGFTMPYLDVWVVDSHRYTSTALIQIAGRVGRKAVCPDGDVLFLHEGRTKAMYDARRQIVEMNQLAKKRGWIK</sequence>